<dbReference type="GO" id="GO:0017038">
    <property type="term" value="P:protein import"/>
    <property type="evidence" value="ECO:0007669"/>
    <property type="project" value="TreeGrafter"/>
</dbReference>
<feature type="transmembrane region" description="Helical" evidence="8">
    <location>
        <begin position="276"/>
        <end position="296"/>
    </location>
</feature>
<dbReference type="PANTHER" id="PTHR30625:SF11">
    <property type="entry name" value="MOTA_TOLQ_EXBB PROTON CHANNEL DOMAIN-CONTAINING PROTEIN"/>
    <property type="match status" value="1"/>
</dbReference>
<keyword evidence="12" id="KW-1185">Reference proteome</keyword>
<dbReference type="PANTHER" id="PTHR30625">
    <property type="entry name" value="PROTEIN TOLQ"/>
    <property type="match status" value="1"/>
</dbReference>
<sequence length="453" mass="48798">MNKLVKSLLVAAAFSLSAGASSAYAQDEAKSLDQLLDLVKQNRAASQRINAEREAEFTSERADKQALLNRAKRQLADEKARGERLQTEFAENEISLANKETELQNALGTLGEIVGVARGAASDTIGRIATSIVSAQFPGREDVLESIAEAKEVPTIAELEELWLAWLTEMKESGRVVTFNSDVTLLDGSSENRDVTRIGVFNLISDGEYFNYNDSAEEIQPLGRQPEGFVLSAVESFESTQSGYEGLYIDPARGQILNLATQKATLEERYHQGGTVGYVITVALIVGFLIAIYKFVTLGLESAKMRSQLKNTANPSDKNALGRILKVYQENKGADTENLELKLDEAILRETPRIESGVNIIKILAAIAPLLGLLGTVVGMIGTFQSITLFGTGDPKIMAGDISMALVTTALGLIAALPLILVHAIVAARAKSIVHVLDEQAAGIVAAHAEKKE</sequence>
<evidence type="ECO:0000256" key="9">
    <source>
        <dbReference type="SAM" id="SignalP"/>
    </source>
</evidence>
<gene>
    <name evidence="11" type="ORF">Ga0061064_0529</name>
</gene>
<evidence type="ECO:0000256" key="1">
    <source>
        <dbReference type="ARBA" id="ARBA00004651"/>
    </source>
</evidence>
<reference evidence="12" key="1">
    <citation type="submission" date="2015-08" db="EMBL/GenBank/DDBJ databases">
        <authorList>
            <person name="Varghese N."/>
        </authorList>
    </citation>
    <scope>NUCLEOTIDE SEQUENCE [LARGE SCALE GENOMIC DNA]</scope>
    <source>
        <strain evidence="12">DSM 27808</strain>
    </source>
</reference>
<name>A0A0K6GXS2_9GAMM</name>
<keyword evidence="5 8" id="KW-0472">Membrane</keyword>
<dbReference type="EMBL" id="CYHB01000001">
    <property type="protein sequence ID" value="CUA83303.1"/>
    <property type="molecule type" value="Genomic_DNA"/>
</dbReference>
<dbReference type="PIRSF" id="PIRSF037714">
    <property type="entry name" value="TolR"/>
    <property type="match status" value="1"/>
</dbReference>
<dbReference type="RefSeq" id="WP_055438212.1">
    <property type="nucleotide sequence ID" value="NZ_CYHB01000001.1"/>
</dbReference>
<protein>
    <submittedName>
        <fullName evidence="11">Outer membrane transport energization protein ExbB (TC 2.C.1.1.1)</fullName>
    </submittedName>
</protein>
<evidence type="ECO:0000256" key="2">
    <source>
        <dbReference type="ARBA" id="ARBA00022475"/>
    </source>
</evidence>
<evidence type="ECO:0000256" key="5">
    <source>
        <dbReference type="ARBA" id="ARBA00023136"/>
    </source>
</evidence>
<dbReference type="InterPro" id="IPR050790">
    <property type="entry name" value="ExbB/TolQ_transport"/>
</dbReference>
<evidence type="ECO:0000313" key="12">
    <source>
        <dbReference type="Proteomes" id="UP000182598"/>
    </source>
</evidence>
<proteinExistence type="inferred from homology"/>
<feature type="chain" id="PRO_5005503857" evidence="9">
    <location>
        <begin position="26"/>
        <end position="453"/>
    </location>
</feature>
<feature type="coiled-coil region" evidence="7">
    <location>
        <begin position="61"/>
        <end position="88"/>
    </location>
</feature>
<keyword evidence="6" id="KW-0813">Transport</keyword>
<dbReference type="GO" id="GO:0005886">
    <property type="term" value="C:plasma membrane"/>
    <property type="evidence" value="ECO:0007669"/>
    <property type="project" value="UniProtKB-SubCell"/>
</dbReference>
<dbReference type="InterPro" id="IPR002898">
    <property type="entry name" value="MotA_ExbB_proton_chnl"/>
</dbReference>
<dbReference type="Pfam" id="PF01618">
    <property type="entry name" value="MotA_ExbB"/>
    <property type="match status" value="1"/>
</dbReference>
<organism evidence="11 12">
    <name type="scientific">Pseudidiomarina woesei</name>
    <dbReference type="NCBI Taxonomy" id="1381080"/>
    <lineage>
        <taxon>Bacteria</taxon>
        <taxon>Pseudomonadati</taxon>
        <taxon>Pseudomonadota</taxon>
        <taxon>Gammaproteobacteria</taxon>
        <taxon>Alteromonadales</taxon>
        <taxon>Idiomarinaceae</taxon>
        <taxon>Pseudidiomarina</taxon>
    </lineage>
</organism>
<evidence type="ECO:0000256" key="8">
    <source>
        <dbReference type="SAM" id="Phobius"/>
    </source>
</evidence>
<accession>A0A0K6GXS2</accession>
<dbReference type="OrthoDB" id="4045at2"/>
<keyword evidence="6" id="KW-0653">Protein transport</keyword>
<comment type="similarity">
    <text evidence="6">Belongs to the exbB/tolQ family.</text>
</comment>
<dbReference type="InterPro" id="IPR017270">
    <property type="entry name" value="MotA/TolQ/ExbB-rel"/>
</dbReference>
<evidence type="ECO:0000256" key="3">
    <source>
        <dbReference type="ARBA" id="ARBA00022692"/>
    </source>
</evidence>
<keyword evidence="4 8" id="KW-1133">Transmembrane helix</keyword>
<keyword evidence="3 8" id="KW-0812">Transmembrane</keyword>
<feature type="transmembrane region" description="Helical" evidence="8">
    <location>
        <begin position="404"/>
        <end position="426"/>
    </location>
</feature>
<dbReference type="AlphaFoldDB" id="A0A0K6GXS2"/>
<evidence type="ECO:0000256" key="4">
    <source>
        <dbReference type="ARBA" id="ARBA00022989"/>
    </source>
</evidence>
<evidence type="ECO:0000259" key="10">
    <source>
        <dbReference type="Pfam" id="PF01618"/>
    </source>
</evidence>
<dbReference type="Proteomes" id="UP000182598">
    <property type="component" value="Unassembled WGS sequence"/>
</dbReference>
<keyword evidence="9" id="KW-0732">Signal</keyword>
<evidence type="ECO:0000256" key="7">
    <source>
        <dbReference type="SAM" id="Coils"/>
    </source>
</evidence>
<keyword evidence="2" id="KW-1003">Cell membrane</keyword>
<feature type="transmembrane region" description="Helical" evidence="8">
    <location>
        <begin position="363"/>
        <end position="384"/>
    </location>
</feature>
<comment type="subcellular location">
    <subcellularLocation>
        <location evidence="1">Cell membrane</location>
        <topology evidence="1">Multi-pass membrane protein</topology>
    </subcellularLocation>
    <subcellularLocation>
        <location evidence="6">Membrane</location>
        <topology evidence="6">Multi-pass membrane protein</topology>
    </subcellularLocation>
</comment>
<keyword evidence="7" id="KW-0175">Coiled coil</keyword>
<feature type="domain" description="MotA/TolQ/ExbB proton channel" evidence="10">
    <location>
        <begin position="320"/>
        <end position="438"/>
    </location>
</feature>
<evidence type="ECO:0000313" key="11">
    <source>
        <dbReference type="EMBL" id="CUA83303.1"/>
    </source>
</evidence>
<feature type="signal peptide" evidence="9">
    <location>
        <begin position="1"/>
        <end position="25"/>
    </location>
</feature>
<evidence type="ECO:0000256" key="6">
    <source>
        <dbReference type="RuleBase" id="RU004057"/>
    </source>
</evidence>